<evidence type="ECO:0000256" key="2">
    <source>
        <dbReference type="ARBA" id="ARBA00022840"/>
    </source>
</evidence>
<feature type="binding site" evidence="6">
    <location>
        <position position="54"/>
    </location>
    <ligand>
        <name>ATP</name>
        <dbReference type="ChEBI" id="CHEBI:30616"/>
    </ligand>
</feature>
<dbReference type="HAMAP" id="MF_00322">
    <property type="entry name" value="Top6B"/>
    <property type="match status" value="1"/>
</dbReference>
<dbReference type="NCBIfam" id="NF003218">
    <property type="entry name" value="PRK04184.1"/>
    <property type="match status" value="1"/>
</dbReference>
<dbReference type="Pfam" id="PF09239">
    <property type="entry name" value="Topo-VIb_trans"/>
    <property type="match status" value="1"/>
</dbReference>
<evidence type="ECO:0000256" key="6">
    <source>
        <dbReference type="HAMAP-Rule" id="MF_00322"/>
    </source>
</evidence>
<evidence type="ECO:0000259" key="7">
    <source>
        <dbReference type="Pfam" id="PF02518"/>
    </source>
</evidence>
<dbReference type="SUPFAM" id="SSF54211">
    <property type="entry name" value="Ribosomal protein S5 domain 2-like"/>
    <property type="match status" value="1"/>
</dbReference>
<dbReference type="SUPFAM" id="SSF55874">
    <property type="entry name" value="ATPase domain of HSP90 chaperone/DNA topoisomerase II/histidine kinase"/>
    <property type="match status" value="1"/>
</dbReference>
<feature type="binding site" evidence="6">
    <location>
        <position position="21"/>
    </location>
    <ligand>
        <name>ATP</name>
        <dbReference type="ChEBI" id="CHEBI:30616"/>
    </ligand>
</feature>
<keyword evidence="1 6" id="KW-0547">Nucleotide-binding</keyword>
<keyword evidence="4 6" id="KW-0238">DNA-binding</keyword>
<dbReference type="Gene3D" id="3.30.230.10">
    <property type="match status" value="1"/>
</dbReference>
<dbReference type="InterPro" id="IPR003594">
    <property type="entry name" value="HATPase_dom"/>
</dbReference>
<dbReference type="EC" id="5.6.2.2" evidence="6"/>
<comment type="subunit">
    <text evidence="6">Homodimer. Heterotetramer of two Top6A and two Top6B chains.</text>
</comment>
<feature type="binding site" evidence="6">
    <location>
        <begin position="75"/>
        <end position="76"/>
    </location>
    <ligand>
        <name>ATP</name>
        <dbReference type="ChEBI" id="CHEBI:30616"/>
    </ligand>
</feature>
<keyword evidence="3 6" id="KW-0799">Topoisomerase</keyword>
<evidence type="ECO:0000256" key="3">
    <source>
        <dbReference type="ARBA" id="ARBA00023029"/>
    </source>
</evidence>
<dbReference type="SUPFAM" id="SSF46946">
    <property type="entry name" value="S13-like H2TH domain"/>
    <property type="match status" value="1"/>
</dbReference>
<gene>
    <name evidence="6" type="primary">top6B</name>
    <name evidence="9" type="ORF">DRJ20_01555</name>
</gene>
<dbReference type="PANTHER" id="PTHR48444:SF1">
    <property type="entry name" value="DNA TOPOISOMERASE 6 SUBUNIT B"/>
    <property type="match status" value="1"/>
</dbReference>
<evidence type="ECO:0000259" key="8">
    <source>
        <dbReference type="Pfam" id="PF09239"/>
    </source>
</evidence>
<dbReference type="GO" id="GO:0003677">
    <property type="term" value="F:DNA binding"/>
    <property type="evidence" value="ECO:0007669"/>
    <property type="project" value="UniProtKB-UniRule"/>
</dbReference>
<evidence type="ECO:0000256" key="1">
    <source>
        <dbReference type="ARBA" id="ARBA00022741"/>
    </source>
</evidence>
<evidence type="ECO:0000313" key="10">
    <source>
        <dbReference type="Proteomes" id="UP000268446"/>
    </source>
</evidence>
<proteinExistence type="inferred from homology"/>
<dbReference type="GO" id="GO:0006265">
    <property type="term" value="P:DNA topological change"/>
    <property type="evidence" value="ECO:0007669"/>
    <property type="project" value="UniProtKB-UniRule"/>
</dbReference>
<accession>A0A497EYJ5</accession>
<dbReference type="InterPro" id="IPR036890">
    <property type="entry name" value="HATPase_C_sf"/>
</dbReference>
<evidence type="ECO:0000313" key="9">
    <source>
        <dbReference type="EMBL" id="RLE51728.1"/>
    </source>
</evidence>
<reference evidence="9 10" key="1">
    <citation type="submission" date="2018-06" db="EMBL/GenBank/DDBJ databases">
        <title>Extensive metabolic versatility and redundancy in microbially diverse, dynamic hydrothermal sediments.</title>
        <authorList>
            <person name="Dombrowski N."/>
            <person name="Teske A."/>
            <person name="Baker B.J."/>
        </authorList>
    </citation>
    <scope>NUCLEOTIDE SEQUENCE [LARGE SCALE GENOMIC DNA]</scope>
    <source>
        <strain evidence="9">B29_G17</strain>
    </source>
</reference>
<dbReference type="GO" id="GO:0006260">
    <property type="term" value="P:DNA replication"/>
    <property type="evidence" value="ECO:0007669"/>
    <property type="project" value="UniProtKB-UniRule"/>
</dbReference>
<dbReference type="GO" id="GO:0005524">
    <property type="term" value="F:ATP binding"/>
    <property type="evidence" value="ECO:0007669"/>
    <property type="project" value="UniProtKB-UniRule"/>
</dbReference>
<feature type="binding site" evidence="6">
    <location>
        <begin position="84"/>
        <end position="91"/>
    </location>
    <ligand>
        <name>ATP</name>
        <dbReference type="ChEBI" id="CHEBI:30616"/>
    </ligand>
</feature>
<dbReference type="Proteomes" id="UP000268446">
    <property type="component" value="Unassembled WGS sequence"/>
</dbReference>
<name>A0A497EYJ5_9CREN</name>
<comment type="catalytic activity">
    <reaction evidence="6">
        <text>ATP-dependent breakage, passage and rejoining of double-stranded DNA.</text>
        <dbReference type="EC" id="5.6.2.2"/>
    </reaction>
</comment>
<dbReference type="GO" id="GO:0003918">
    <property type="term" value="F:DNA topoisomerase type II (double strand cut, ATP-hydrolyzing) activity"/>
    <property type="evidence" value="ECO:0007669"/>
    <property type="project" value="UniProtKB-UniRule"/>
</dbReference>
<keyword evidence="2 6" id="KW-0067">ATP-binding</keyword>
<dbReference type="InterPro" id="IPR005734">
    <property type="entry name" value="TopoVI_B"/>
</dbReference>
<dbReference type="NCBIfam" id="TIGR01052">
    <property type="entry name" value="top6b"/>
    <property type="match status" value="1"/>
</dbReference>
<dbReference type="CDD" id="cd00823">
    <property type="entry name" value="TopoIIB_Trans"/>
    <property type="match status" value="1"/>
</dbReference>
<dbReference type="InterPro" id="IPR010979">
    <property type="entry name" value="Ribosomal_uS13-like_H2TH"/>
</dbReference>
<dbReference type="EMBL" id="QMQZ01000034">
    <property type="protein sequence ID" value="RLE51728.1"/>
    <property type="molecule type" value="Genomic_DNA"/>
</dbReference>
<dbReference type="InterPro" id="IPR015320">
    <property type="entry name" value="TopoVI_B_transducer"/>
</dbReference>
<dbReference type="InterPro" id="IPR014721">
    <property type="entry name" value="Ribsml_uS5_D2-typ_fold_subgr"/>
</dbReference>
<feature type="domain" description="Histidine kinase/HSP90-like ATPase" evidence="7">
    <location>
        <begin position="11"/>
        <end position="97"/>
    </location>
</feature>
<sequence length="484" mass="55343">MAGFDNPVRATYTIVRELVENALDACETHGILPDVHVRLQSEGRSNVYRIRVEDNGCGVPKEYIASAFGRVLFGSKYILRQTRGTFGLGGKMAILYGQITTHSPVKILTSTGGPTKYFCELMIDIQHNKPILRRGGIKVLPNPTYWHGTVIEFTFEGDYSRAKPRILEYFRQTAIILPYANISFIDPDGVLYKFERVTTEMPKPPQEVRPHPHGVDVELLKRLIRRTRAKTLVEFISNNFHRVGRRTALKFLRFARMDPYKDPRSLKPDEIVRIVSAMRKFNDFLPPDASCLSPIGPKLLEKGIMKELQPEFVVAVQRKPSAYAGHPFIVEAAIAYGSNISSPKSGEINLYRYANKIPLLYDAHSDVAMKVIKSIKWSRYKIDLSMPIAFFVHIVSTKVPYKTVGKEFIADRPEIAYEIEWALKTCARKLRTYLTKKERKAAIRRKINILERYLPKLAEFATELAGKPQPPDVSRLFRGWRRSE</sequence>
<comment type="similarity">
    <text evidence="6">Belongs to the TOP6B family.</text>
</comment>
<feature type="binding site" evidence="6">
    <location>
        <position position="406"/>
    </location>
    <ligand>
        <name>ATP</name>
        <dbReference type="ChEBI" id="CHEBI:30616"/>
    </ligand>
</feature>
<dbReference type="Gene3D" id="1.10.8.50">
    <property type="match status" value="1"/>
</dbReference>
<organism evidence="9 10">
    <name type="scientific">Thermoproteota archaeon</name>
    <dbReference type="NCBI Taxonomy" id="2056631"/>
    <lineage>
        <taxon>Archaea</taxon>
        <taxon>Thermoproteota</taxon>
    </lineage>
</organism>
<comment type="function">
    <text evidence="6">Relaxes both positive and negative superturns and exhibits a strong decatenase activity.</text>
</comment>
<keyword evidence="5 6" id="KW-0413">Isomerase</keyword>
<dbReference type="InterPro" id="IPR020568">
    <property type="entry name" value="Ribosomal_Su5_D2-typ_SF"/>
</dbReference>
<evidence type="ECO:0000256" key="4">
    <source>
        <dbReference type="ARBA" id="ARBA00023125"/>
    </source>
</evidence>
<dbReference type="Pfam" id="PF02518">
    <property type="entry name" value="HATPase_c"/>
    <property type="match status" value="1"/>
</dbReference>
<evidence type="ECO:0000256" key="5">
    <source>
        <dbReference type="ARBA" id="ARBA00023235"/>
    </source>
</evidence>
<dbReference type="AlphaFoldDB" id="A0A497EYJ5"/>
<feature type="domain" description="DNA topoisomerase VI subunit B transducer" evidence="8">
    <location>
        <begin position="287"/>
        <end position="445"/>
    </location>
</feature>
<comment type="caution">
    <text evidence="9">The sequence shown here is derived from an EMBL/GenBank/DDBJ whole genome shotgun (WGS) entry which is preliminary data.</text>
</comment>
<dbReference type="Gene3D" id="3.30.565.10">
    <property type="entry name" value="Histidine kinase-like ATPase, C-terminal domain"/>
    <property type="match status" value="1"/>
</dbReference>
<protein>
    <recommendedName>
        <fullName evidence="6">Type 2 DNA topoisomerase 6 subunit B</fullName>
        <ecNumber evidence="6">5.6.2.2</ecNumber>
    </recommendedName>
    <alternativeName>
        <fullName evidence="6">Type II DNA topoisomerase VI subunit B</fullName>
        <shortName evidence="6">TopoVI-B</shortName>
    </alternativeName>
</protein>
<dbReference type="PANTHER" id="PTHR48444">
    <property type="entry name" value="DNA TOPOISOMERASE 6 SUBUNIT B"/>
    <property type="match status" value="1"/>
</dbReference>